<sequence>MTDTQTTPMPPVPPTPQGNPRGHGTALNITLAVIGGLVILTLLISSARSAFAALNRDSTTQNASVQGVGGLQITAGSGSFDLRFAKVDEATLEVDSSNSRDWELKREGNKLVVDSPDSWDNWCFFGCGSYENTAVLTLPESMNDGSLDASFELAAGDFNAVGSYKNLAIEVGAGQLDMSGTAQSAKVHLGAGRAEVSLEDVKQAEFDISAGHLSGTLSGKAPKNITANVSAGALELELPDDTYDLRQNVEAGDVSNLLATDMDSPNKISVDVSAGHATFYPQDSGPGPWEH</sequence>
<feature type="region of interest" description="Disordered" evidence="1">
    <location>
        <begin position="1"/>
        <end position="23"/>
    </location>
</feature>
<evidence type="ECO:0000256" key="1">
    <source>
        <dbReference type="SAM" id="MobiDB-lite"/>
    </source>
</evidence>
<evidence type="ECO:0000313" key="4">
    <source>
        <dbReference type="EMBL" id="QIV86771.1"/>
    </source>
</evidence>
<proteinExistence type="predicted"/>
<feature type="compositionally biased region" description="Pro residues" evidence="1">
    <location>
        <begin position="8"/>
        <end position="17"/>
    </location>
</feature>
<dbReference type="EMBL" id="CP032549">
    <property type="protein sequence ID" value="QIV86771.1"/>
    <property type="molecule type" value="Genomic_DNA"/>
</dbReference>
<protein>
    <recommendedName>
        <fullName evidence="3">DUF4097 domain-containing protein</fullName>
    </recommendedName>
</protein>
<evidence type="ECO:0000259" key="3">
    <source>
        <dbReference type="Pfam" id="PF13349"/>
    </source>
</evidence>
<feature type="transmembrane region" description="Helical" evidence="2">
    <location>
        <begin position="26"/>
        <end position="47"/>
    </location>
</feature>
<feature type="domain" description="DUF4097" evidence="3">
    <location>
        <begin position="82"/>
        <end position="258"/>
    </location>
</feature>
<keyword evidence="2" id="KW-0472">Membrane</keyword>
<organism evidence="4 5">
    <name type="scientific">Glutamicibacter mishrai</name>
    <dbReference type="NCBI Taxonomy" id="1775880"/>
    <lineage>
        <taxon>Bacteria</taxon>
        <taxon>Bacillati</taxon>
        <taxon>Actinomycetota</taxon>
        <taxon>Actinomycetes</taxon>
        <taxon>Micrococcales</taxon>
        <taxon>Micrococcaceae</taxon>
        <taxon>Glutamicibacter</taxon>
    </lineage>
</organism>
<dbReference type="Gene3D" id="2.160.20.120">
    <property type="match status" value="1"/>
</dbReference>
<dbReference type="RefSeq" id="WP_172511621.1">
    <property type="nucleotide sequence ID" value="NZ_CP032549.1"/>
</dbReference>
<dbReference type="Proteomes" id="UP000502331">
    <property type="component" value="Chromosome"/>
</dbReference>
<keyword evidence="2" id="KW-0812">Transmembrane</keyword>
<accession>A0A6H0SJP3</accession>
<keyword evidence="2" id="KW-1133">Transmembrane helix</keyword>
<keyword evidence="5" id="KW-1185">Reference proteome</keyword>
<reference evidence="4 5" key="1">
    <citation type="submission" date="2018-09" db="EMBL/GenBank/DDBJ databases">
        <title>Glutamicibacter mishrai S5-52T (LMG 29155T = KCTC 39846T).</title>
        <authorList>
            <person name="Das S.K."/>
        </authorList>
    </citation>
    <scope>NUCLEOTIDE SEQUENCE [LARGE SCALE GENOMIC DNA]</scope>
    <source>
        <strain evidence="4 5">S5-52</strain>
    </source>
</reference>
<evidence type="ECO:0000256" key="2">
    <source>
        <dbReference type="SAM" id="Phobius"/>
    </source>
</evidence>
<evidence type="ECO:0000313" key="5">
    <source>
        <dbReference type="Proteomes" id="UP000502331"/>
    </source>
</evidence>
<dbReference type="Pfam" id="PF13349">
    <property type="entry name" value="DUF4097"/>
    <property type="match status" value="1"/>
</dbReference>
<name>A0A6H0SJP3_9MICC</name>
<dbReference type="AlphaFoldDB" id="A0A6H0SJP3"/>
<dbReference type="InterPro" id="IPR025164">
    <property type="entry name" value="Toastrack_DUF4097"/>
</dbReference>
<gene>
    <name evidence="4" type="ORF">D3791_06240</name>
</gene>